<evidence type="ECO:0000256" key="1">
    <source>
        <dbReference type="SAM" id="MobiDB-lite"/>
    </source>
</evidence>
<comment type="caution">
    <text evidence="2">The sequence shown here is derived from an EMBL/GenBank/DDBJ whole genome shotgun (WGS) entry which is preliminary data.</text>
</comment>
<proteinExistence type="predicted"/>
<name>A0ABU9B9N2_9BURK</name>
<dbReference type="Proteomes" id="UP001368500">
    <property type="component" value="Unassembled WGS sequence"/>
</dbReference>
<dbReference type="RefSeq" id="WP_341374387.1">
    <property type="nucleotide sequence ID" value="NZ_JBBUTF010000009.1"/>
</dbReference>
<evidence type="ECO:0000313" key="3">
    <source>
        <dbReference type="Proteomes" id="UP001368500"/>
    </source>
</evidence>
<feature type="region of interest" description="Disordered" evidence="1">
    <location>
        <begin position="12"/>
        <end position="45"/>
    </location>
</feature>
<dbReference type="EMBL" id="JBBUTF010000009">
    <property type="protein sequence ID" value="MEK8026602.1"/>
    <property type="molecule type" value="Genomic_DNA"/>
</dbReference>
<protein>
    <recommendedName>
        <fullName evidence="4">HDOD domain-containing protein</fullName>
    </recommendedName>
</protein>
<reference evidence="2 3" key="1">
    <citation type="submission" date="2024-04" db="EMBL/GenBank/DDBJ databases">
        <title>Novel species of the genus Ideonella isolated from streams.</title>
        <authorList>
            <person name="Lu H."/>
        </authorList>
    </citation>
    <scope>NUCLEOTIDE SEQUENCE [LARGE SCALE GENOMIC DNA]</scope>
    <source>
        <strain evidence="2 3">BYS139W</strain>
    </source>
</reference>
<gene>
    <name evidence="2" type="ORF">AACH11_11580</name>
</gene>
<accession>A0ABU9B9N2</accession>
<sequence>MVFRLFSSLLGRAAPTPATPGPGAGGPPSIPGALPTRSAPPPHAAALAAARLSEPPPDWSPTAEVGHLCRPLLGAGGVLAGLEMAPLGEPVRPQSPVQHAQRHAAVRAVFGAMQSALGHHPLALAELSLRDLFLCQAEPLCRRGMYLVLRPDESSRDTRAVAALLRRLRQAGACLGWRPEDAGADGLPGRPDFLALSVPQRDHGPAWESAIGAATTAWPELPLLLLDPLPLPLAERLLQGPVVMSAASVGLCEAPLGADAPSALALRLLPVLGLLGRLDESRARQALRHGDPLVTQHLLSELNQMPGMPTGGVTTLAQARKRHGDDALREASLRLLARSAPRRPGTPLLHALALARARLLHRLGQQQHEPQAPMLYVLGLATVIPELLQADVDDCLARLLLPPEALAAIAEQEGPWMRYLTLLRALERNDLVAVEALSAGFGGLGPVLQALRSAWLGP</sequence>
<organism evidence="2 3">
    <name type="scientific">Pseudaquabacterium rugosum</name>
    <dbReference type="NCBI Taxonomy" id="2984194"/>
    <lineage>
        <taxon>Bacteria</taxon>
        <taxon>Pseudomonadati</taxon>
        <taxon>Pseudomonadota</taxon>
        <taxon>Betaproteobacteria</taxon>
        <taxon>Burkholderiales</taxon>
        <taxon>Sphaerotilaceae</taxon>
        <taxon>Pseudaquabacterium</taxon>
    </lineage>
</organism>
<keyword evidence="3" id="KW-1185">Reference proteome</keyword>
<evidence type="ECO:0008006" key="4">
    <source>
        <dbReference type="Google" id="ProtNLM"/>
    </source>
</evidence>
<evidence type="ECO:0000313" key="2">
    <source>
        <dbReference type="EMBL" id="MEK8026602.1"/>
    </source>
</evidence>